<dbReference type="AlphaFoldDB" id="A0A1X0B679"/>
<feature type="transmembrane region" description="Helical" evidence="5">
    <location>
        <begin position="20"/>
        <end position="37"/>
    </location>
</feature>
<evidence type="ECO:0000256" key="3">
    <source>
        <dbReference type="ARBA" id="ARBA00022989"/>
    </source>
</evidence>
<reference evidence="7 8" key="1">
    <citation type="submission" date="2017-02" db="EMBL/GenBank/DDBJ databases">
        <title>The new phylogeny of genus Mycobacterium.</title>
        <authorList>
            <person name="Tortoli E."/>
            <person name="Trovato A."/>
            <person name="Cirillo D.M."/>
        </authorList>
    </citation>
    <scope>NUCLEOTIDE SEQUENCE [LARGE SCALE GENOMIC DNA]</scope>
    <source>
        <strain evidence="7 8">RW6</strain>
    </source>
</reference>
<accession>A0A1X0B679</accession>
<comment type="subcellular location">
    <subcellularLocation>
        <location evidence="1">Endomembrane system</location>
        <topology evidence="1">Multi-pass membrane protein</topology>
    </subcellularLocation>
</comment>
<dbReference type="STRING" id="1927124.BST13_07050"/>
<dbReference type="EMBL" id="MVHF01000005">
    <property type="protein sequence ID" value="ORA37598.1"/>
    <property type="molecule type" value="Genomic_DNA"/>
</dbReference>
<gene>
    <name evidence="7" type="ORF">BST13_07050</name>
</gene>
<dbReference type="Proteomes" id="UP000192448">
    <property type="component" value="Unassembled WGS sequence"/>
</dbReference>
<evidence type="ECO:0000256" key="2">
    <source>
        <dbReference type="ARBA" id="ARBA00022692"/>
    </source>
</evidence>
<dbReference type="Pfam" id="PF02656">
    <property type="entry name" value="DUF202"/>
    <property type="match status" value="1"/>
</dbReference>
<organism evidence="7 8">
    <name type="scientific">Mycobacterium aquaticum</name>
    <dbReference type="NCBI Taxonomy" id="1927124"/>
    <lineage>
        <taxon>Bacteria</taxon>
        <taxon>Bacillati</taxon>
        <taxon>Actinomycetota</taxon>
        <taxon>Actinomycetes</taxon>
        <taxon>Mycobacteriales</taxon>
        <taxon>Mycobacteriaceae</taxon>
        <taxon>Mycobacterium</taxon>
    </lineage>
</organism>
<evidence type="ECO:0000256" key="4">
    <source>
        <dbReference type="ARBA" id="ARBA00023136"/>
    </source>
</evidence>
<dbReference type="GO" id="GO:0012505">
    <property type="term" value="C:endomembrane system"/>
    <property type="evidence" value="ECO:0007669"/>
    <property type="project" value="UniProtKB-SubCell"/>
</dbReference>
<evidence type="ECO:0000259" key="6">
    <source>
        <dbReference type="Pfam" id="PF02656"/>
    </source>
</evidence>
<evidence type="ECO:0000313" key="7">
    <source>
        <dbReference type="EMBL" id="ORA37598.1"/>
    </source>
</evidence>
<sequence length="104" mass="11189">MRVFERGLQAERTSLSWTRTAFAVLGNGALLMLHDIADHKAGFGLVAAGVAVAVALLVYLVGLRRQRVLARDPLPDRITPSPDVYVVTVSVLILTVVSVLTLPL</sequence>
<feature type="transmembrane region" description="Helical" evidence="5">
    <location>
        <begin position="84"/>
        <end position="102"/>
    </location>
</feature>
<keyword evidence="2 5" id="KW-0812">Transmembrane</keyword>
<evidence type="ECO:0000256" key="5">
    <source>
        <dbReference type="SAM" id="Phobius"/>
    </source>
</evidence>
<name>A0A1X0B679_9MYCO</name>
<protein>
    <recommendedName>
        <fullName evidence="6">DUF202 domain-containing protein</fullName>
    </recommendedName>
</protein>
<keyword evidence="4 5" id="KW-0472">Membrane</keyword>
<keyword evidence="3 5" id="KW-1133">Transmembrane helix</keyword>
<evidence type="ECO:0000313" key="8">
    <source>
        <dbReference type="Proteomes" id="UP000192448"/>
    </source>
</evidence>
<comment type="caution">
    <text evidence="7">The sequence shown here is derived from an EMBL/GenBank/DDBJ whole genome shotgun (WGS) entry which is preliminary data.</text>
</comment>
<evidence type="ECO:0000256" key="1">
    <source>
        <dbReference type="ARBA" id="ARBA00004127"/>
    </source>
</evidence>
<dbReference type="InterPro" id="IPR003807">
    <property type="entry name" value="DUF202"/>
</dbReference>
<feature type="transmembrane region" description="Helical" evidence="5">
    <location>
        <begin position="43"/>
        <end position="63"/>
    </location>
</feature>
<dbReference type="OrthoDB" id="3701077at2"/>
<proteinExistence type="predicted"/>
<feature type="domain" description="DUF202" evidence="6">
    <location>
        <begin position="7"/>
        <end position="69"/>
    </location>
</feature>
<dbReference type="RefSeq" id="WP_083162056.1">
    <property type="nucleotide sequence ID" value="NZ_MVHF01000005.1"/>
</dbReference>
<keyword evidence="8" id="KW-1185">Reference proteome</keyword>